<dbReference type="PANTHER" id="PTHR45138">
    <property type="entry name" value="REGULATORY COMPONENTS OF SENSORY TRANSDUCTION SYSTEM"/>
    <property type="match status" value="1"/>
</dbReference>
<reference evidence="3 4" key="1">
    <citation type="submission" date="2020-07" db="EMBL/GenBank/DDBJ databases">
        <title>Sequencing the genomes of 1000 actinobacteria strains.</title>
        <authorList>
            <person name="Klenk H.-P."/>
        </authorList>
    </citation>
    <scope>NUCLEOTIDE SEQUENCE [LARGE SCALE GENOMIC DNA]</scope>
    <source>
        <strain evidence="3 4">DSM 19970</strain>
    </source>
</reference>
<comment type="caution">
    <text evidence="3">The sequence shown here is derived from an EMBL/GenBank/DDBJ whole genome shotgun (WGS) entry which is preliminary data.</text>
</comment>
<organism evidence="3 4">
    <name type="scientific">Demequina lutea</name>
    <dbReference type="NCBI Taxonomy" id="431489"/>
    <lineage>
        <taxon>Bacteria</taxon>
        <taxon>Bacillati</taxon>
        <taxon>Actinomycetota</taxon>
        <taxon>Actinomycetes</taxon>
        <taxon>Micrococcales</taxon>
        <taxon>Demequinaceae</taxon>
        <taxon>Demequina</taxon>
    </lineage>
</organism>
<dbReference type="InterPro" id="IPR000160">
    <property type="entry name" value="GGDEF_dom"/>
</dbReference>
<evidence type="ECO:0000256" key="1">
    <source>
        <dbReference type="SAM" id="Phobius"/>
    </source>
</evidence>
<dbReference type="SUPFAM" id="SSF55073">
    <property type="entry name" value="Nucleotide cyclase"/>
    <property type="match status" value="1"/>
</dbReference>
<keyword evidence="1" id="KW-1133">Transmembrane helix</keyword>
<dbReference type="Proteomes" id="UP000547973">
    <property type="component" value="Unassembled WGS sequence"/>
</dbReference>
<feature type="transmembrane region" description="Helical" evidence="1">
    <location>
        <begin position="36"/>
        <end position="58"/>
    </location>
</feature>
<dbReference type="GO" id="GO:1902201">
    <property type="term" value="P:negative regulation of bacterial-type flagellum-dependent cell motility"/>
    <property type="evidence" value="ECO:0007669"/>
    <property type="project" value="TreeGrafter"/>
</dbReference>
<dbReference type="InterPro" id="IPR043128">
    <property type="entry name" value="Rev_trsase/Diguanyl_cyclase"/>
</dbReference>
<dbReference type="NCBIfam" id="TIGR00254">
    <property type="entry name" value="GGDEF"/>
    <property type="match status" value="1"/>
</dbReference>
<dbReference type="GO" id="GO:0043709">
    <property type="term" value="P:cell adhesion involved in single-species biofilm formation"/>
    <property type="evidence" value="ECO:0007669"/>
    <property type="project" value="TreeGrafter"/>
</dbReference>
<dbReference type="GO" id="GO:0052621">
    <property type="term" value="F:diguanylate cyclase activity"/>
    <property type="evidence" value="ECO:0007669"/>
    <property type="project" value="TreeGrafter"/>
</dbReference>
<dbReference type="Gene3D" id="3.30.70.270">
    <property type="match status" value="1"/>
</dbReference>
<name>A0A7Y9Z9E8_9MICO</name>
<dbReference type="OrthoDB" id="23692at2"/>
<evidence type="ECO:0000313" key="4">
    <source>
        <dbReference type="Proteomes" id="UP000547973"/>
    </source>
</evidence>
<dbReference type="AlphaFoldDB" id="A0A7Y9Z9E8"/>
<dbReference type="CDD" id="cd01949">
    <property type="entry name" value="GGDEF"/>
    <property type="match status" value="1"/>
</dbReference>
<evidence type="ECO:0000259" key="2">
    <source>
        <dbReference type="PROSITE" id="PS50887"/>
    </source>
</evidence>
<keyword evidence="4" id="KW-1185">Reference proteome</keyword>
<dbReference type="PROSITE" id="PS50887">
    <property type="entry name" value="GGDEF"/>
    <property type="match status" value="1"/>
</dbReference>
<protein>
    <submittedName>
        <fullName evidence="3">Diguanylate cyclase (GGDEF)-like protein</fullName>
    </submittedName>
</protein>
<accession>A0A7Y9Z9E8</accession>
<feature type="transmembrane region" description="Helical" evidence="1">
    <location>
        <begin position="92"/>
        <end position="110"/>
    </location>
</feature>
<dbReference type="GO" id="GO:0005886">
    <property type="term" value="C:plasma membrane"/>
    <property type="evidence" value="ECO:0007669"/>
    <property type="project" value="TreeGrafter"/>
</dbReference>
<evidence type="ECO:0000313" key="3">
    <source>
        <dbReference type="EMBL" id="NYI40700.1"/>
    </source>
</evidence>
<dbReference type="RefSeq" id="WP_062074532.1">
    <property type="nucleotide sequence ID" value="NZ_BBRC01000003.1"/>
</dbReference>
<proteinExistence type="predicted"/>
<dbReference type="Pfam" id="PF00990">
    <property type="entry name" value="GGDEF"/>
    <property type="match status" value="1"/>
</dbReference>
<dbReference type="EMBL" id="JACBZO010000001">
    <property type="protein sequence ID" value="NYI40700.1"/>
    <property type="molecule type" value="Genomic_DNA"/>
</dbReference>
<sequence>MKRWRRRRRVDGARGVPLTPAQVAAARAAGVRAERLISLVFIGMTASGALATAIILRVEAPEGHMWLATLSFGGAALLLACLGFAWSGKEMLASVVALVASTIGITVTVSQISAGLSLESFLFALAAMPYLIVTKELPYMRAALSAFVIGAYVVCEFVYPEGSGDAELPLDLARQVAHVDKFGAGVLLFLVVGVLELRHARLQRILEGAARYGELRATTDELTGVYNRRPVITQLGEWAQRGRGNYAIALVDLDHFKGLNDEFGHDCGDKILQAVADTLRNHFRDSDMVSRWGGDEFLVLIPGVRHADLMPILERLRRSINLIEKRCNGHVHTVSVSIGASMGALGQTPDECIAAADHALYRAKEEGRDKVVAVGVTLPTRAQGRPAQDDYERWALSNETPL</sequence>
<gene>
    <name evidence="3" type="ORF">BKA03_000819</name>
</gene>
<dbReference type="InterPro" id="IPR050469">
    <property type="entry name" value="Diguanylate_Cyclase"/>
</dbReference>
<keyword evidence="1" id="KW-0472">Membrane</keyword>
<feature type="domain" description="GGDEF" evidence="2">
    <location>
        <begin position="244"/>
        <end position="376"/>
    </location>
</feature>
<dbReference type="PANTHER" id="PTHR45138:SF9">
    <property type="entry name" value="DIGUANYLATE CYCLASE DGCM-RELATED"/>
    <property type="match status" value="1"/>
</dbReference>
<dbReference type="InterPro" id="IPR029787">
    <property type="entry name" value="Nucleotide_cyclase"/>
</dbReference>
<dbReference type="SMART" id="SM00267">
    <property type="entry name" value="GGDEF"/>
    <property type="match status" value="1"/>
</dbReference>
<dbReference type="FunFam" id="3.30.70.270:FF:000001">
    <property type="entry name" value="Diguanylate cyclase domain protein"/>
    <property type="match status" value="1"/>
</dbReference>
<keyword evidence="1" id="KW-0812">Transmembrane</keyword>
<feature type="transmembrane region" description="Helical" evidence="1">
    <location>
        <begin position="64"/>
        <end position="85"/>
    </location>
</feature>